<feature type="compositionally biased region" description="Polar residues" evidence="6">
    <location>
        <begin position="39"/>
        <end position="59"/>
    </location>
</feature>
<feature type="domain" description="Gram-positive cocci surface proteins LPxTG" evidence="9">
    <location>
        <begin position="418"/>
        <end position="447"/>
    </location>
</feature>
<keyword evidence="7" id="KW-0812">Transmembrane</keyword>
<feature type="region of interest" description="Disordered" evidence="6">
    <location>
        <begin position="28"/>
        <end position="73"/>
    </location>
</feature>
<reference evidence="10 11" key="1">
    <citation type="submission" date="2020-03" db="EMBL/GenBank/DDBJ databases">
        <title>Soil Listeria distribution.</title>
        <authorList>
            <person name="Liao J."/>
            <person name="Wiedmann M."/>
        </authorList>
    </citation>
    <scope>NUCLEOTIDE SEQUENCE [LARGE SCALE GENOMIC DNA]</scope>
    <source>
        <strain evidence="10 11">FSL L7-1554</strain>
    </source>
</reference>
<gene>
    <name evidence="10" type="ORF">HCJ38_01830</name>
</gene>
<keyword evidence="4 8" id="KW-0732">Signal</keyword>
<sequence>MKNIKRKLIVILAFGLVLSISTPAFATETETQDDTTTQVAPSSETSTEVTPASEVTANDNTEEEQKTTKSPLKASANAVVAKTGLSFEIGATPTTNDFVTINDATNNPTLTFKNGQPATTTAGNYTAVILVTFDDTTSTEITANYIVKAAATPLATLKTKPTFALGSKPTPSQFATPATGVQLSFKSGVPSTKKTGTFKTTIVASKNGVTEELIATFVVADQEAPKVELNKGGGVVINGTVITPSTFVTATDNSGKVTLSFKPGHEPSTSRLGMHKTIILATDPSGNTTEYPTYYVIYSEKPTFKTPVIDVERSTATTIYGTTTPNIGVIIEDLDGNYIGWGSTDATGHFIAELFKPLKPGDEFIIYAATEVEYSEAAHYIYDIEYLEVNEQNQTPTKEKTKFKVTSNKTSSLKTAILPKTGDEHSLPLVAFGLILASGAAVVLRKK</sequence>
<keyword evidence="5" id="KW-0572">Peptidoglycan-anchor</keyword>
<keyword evidence="2" id="KW-0134">Cell wall</keyword>
<feature type="transmembrane region" description="Helical" evidence="7">
    <location>
        <begin position="426"/>
        <end position="444"/>
    </location>
</feature>
<dbReference type="InterPro" id="IPR019931">
    <property type="entry name" value="LPXTG_anchor"/>
</dbReference>
<evidence type="ECO:0000256" key="3">
    <source>
        <dbReference type="ARBA" id="ARBA00022525"/>
    </source>
</evidence>
<proteinExistence type="predicted"/>
<evidence type="ECO:0000313" key="11">
    <source>
        <dbReference type="Proteomes" id="UP000561617"/>
    </source>
</evidence>
<evidence type="ECO:0000256" key="2">
    <source>
        <dbReference type="ARBA" id="ARBA00022512"/>
    </source>
</evidence>
<comment type="caution">
    <text evidence="10">The sequence shown here is derived from an EMBL/GenBank/DDBJ whole genome shotgun (WGS) entry which is preliminary data.</text>
</comment>
<evidence type="ECO:0000256" key="5">
    <source>
        <dbReference type="ARBA" id="ARBA00023088"/>
    </source>
</evidence>
<protein>
    <submittedName>
        <fullName evidence="10">LPXTG cell wall anchor domain-containing protein</fullName>
    </submittedName>
</protein>
<comment type="subcellular location">
    <subcellularLocation>
        <location evidence="1">Secreted</location>
        <location evidence="1">Cell wall</location>
        <topology evidence="1">Peptidoglycan-anchor</topology>
    </subcellularLocation>
</comment>
<dbReference type="AlphaFoldDB" id="A0A7X0X595"/>
<evidence type="ECO:0000256" key="1">
    <source>
        <dbReference type="ARBA" id="ARBA00004168"/>
    </source>
</evidence>
<evidence type="ECO:0000313" key="10">
    <source>
        <dbReference type="EMBL" id="MBC1487765.1"/>
    </source>
</evidence>
<keyword evidence="7" id="KW-1133">Transmembrane helix</keyword>
<evidence type="ECO:0000256" key="7">
    <source>
        <dbReference type="SAM" id="Phobius"/>
    </source>
</evidence>
<keyword evidence="3" id="KW-0964">Secreted</keyword>
<evidence type="ECO:0000256" key="6">
    <source>
        <dbReference type="SAM" id="MobiDB-lite"/>
    </source>
</evidence>
<dbReference type="NCBIfam" id="TIGR01167">
    <property type="entry name" value="LPXTG_anchor"/>
    <property type="match status" value="1"/>
</dbReference>
<feature type="signal peptide" evidence="8">
    <location>
        <begin position="1"/>
        <end position="26"/>
    </location>
</feature>
<dbReference type="RefSeq" id="WP_185380517.1">
    <property type="nucleotide sequence ID" value="NZ_JAASTW010000002.1"/>
</dbReference>
<feature type="chain" id="PRO_5030626277" evidence="8">
    <location>
        <begin position="27"/>
        <end position="447"/>
    </location>
</feature>
<dbReference type="EMBL" id="JAASTW010000002">
    <property type="protein sequence ID" value="MBC1487765.1"/>
    <property type="molecule type" value="Genomic_DNA"/>
</dbReference>
<organism evidence="10 11">
    <name type="scientific">Listeria immobilis</name>
    <dbReference type="NCBI Taxonomy" id="2713502"/>
    <lineage>
        <taxon>Bacteria</taxon>
        <taxon>Bacillati</taxon>
        <taxon>Bacillota</taxon>
        <taxon>Bacilli</taxon>
        <taxon>Bacillales</taxon>
        <taxon>Listeriaceae</taxon>
        <taxon>Listeria</taxon>
    </lineage>
</organism>
<keyword evidence="7" id="KW-0472">Membrane</keyword>
<accession>A0A7X0X595</accession>
<evidence type="ECO:0000259" key="9">
    <source>
        <dbReference type="PROSITE" id="PS50847"/>
    </source>
</evidence>
<evidence type="ECO:0000256" key="8">
    <source>
        <dbReference type="SAM" id="SignalP"/>
    </source>
</evidence>
<name>A0A7X0X595_9LIST</name>
<dbReference type="Proteomes" id="UP000561617">
    <property type="component" value="Unassembled WGS sequence"/>
</dbReference>
<evidence type="ECO:0000256" key="4">
    <source>
        <dbReference type="ARBA" id="ARBA00022729"/>
    </source>
</evidence>
<dbReference type="PROSITE" id="PS50847">
    <property type="entry name" value="GRAM_POS_ANCHORING"/>
    <property type="match status" value="1"/>
</dbReference>